<dbReference type="Gene3D" id="2.30.40.10">
    <property type="entry name" value="Urease, subunit C, domain 1"/>
    <property type="match status" value="1"/>
</dbReference>
<evidence type="ECO:0000313" key="3">
    <source>
        <dbReference type="Proteomes" id="UP000323300"/>
    </source>
</evidence>
<organism evidence="2 3">
    <name type="scientific">Neomesorhizobium albiziae</name>
    <dbReference type="NCBI Taxonomy" id="335020"/>
    <lineage>
        <taxon>Bacteria</taxon>
        <taxon>Pseudomonadati</taxon>
        <taxon>Pseudomonadota</taxon>
        <taxon>Alphaproteobacteria</taxon>
        <taxon>Hyphomicrobiales</taxon>
        <taxon>Phyllobacteriaceae</taxon>
        <taxon>Neomesorhizobium</taxon>
    </lineage>
</organism>
<dbReference type="InterPro" id="IPR013108">
    <property type="entry name" value="Amidohydro_3"/>
</dbReference>
<sequence length="89" mass="9848">MVNRTSRSGDVIGSDQRIGAYDTLRSVTTWAAYQNFQEDTKGTLKVGKLADFVILDRNPLKVEPQALRELKVMETIKNGKTTYTAGDGP</sequence>
<dbReference type="AlphaFoldDB" id="A0A1I4CTD5"/>
<name>A0A1I4CTD5_9HYPH</name>
<reference evidence="2 3" key="1">
    <citation type="submission" date="2016-10" db="EMBL/GenBank/DDBJ databases">
        <authorList>
            <person name="Varghese N."/>
            <person name="Submissions S."/>
        </authorList>
    </citation>
    <scope>NUCLEOTIDE SEQUENCE [LARGE SCALE GENOMIC DNA]</scope>
    <source>
        <strain evidence="2 3">DSM 21822</strain>
    </source>
</reference>
<proteinExistence type="predicted"/>
<dbReference type="EMBL" id="FOSL01000014">
    <property type="protein sequence ID" value="SFK83286.1"/>
    <property type="molecule type" value="Genomic_DNA"/>
</dbReference>
<dbReference type="SUPFAM" id="SSF51338">
    <property type="entry name" value="Composite domain of metallo-dependent hydrolases"/>
    <property type="match status" value="1"/>
</dbReference>
<dbReference type="PANTHER" id="PTHR22642">
    <property type="entry name" value="IMIDAZOLONEPROPIONASE"/>
    <property type="match status" value="1"/>
</dbReference>
<evidence type="ECO:0000313" key="2">
    <source>
        <dbReference type="EMBL" id="SFK83286.1"/>
    </source>
</evidence>
<protein>
    <recommendedName>
        <fullName evidence="1">Amidohydrolase 3 domain-containing protein</fullName>
    </recommendedName>
</protein>
<dbReference type="PANTHER" id="PTHR22642:SF2">
    <property type="entry name" value="PROTEIN LONG AFTER FAR-RED 3"/>
    <property type="match status" value="1"/>
</dbReference>
<gene>
    <name evidence="2" type="ORF">SAMN04488498_11433</name>
</gene>
<keyword evidence="3" id="KW-1185">Reference proteome</keyword>
<feature type="domain" description="Amidohydrolase 3" evidence="1">
    <location>
        <begin position="2"/>
        <end position="83"/>
    </location>
</feature>
<dbReference type="Proteomes" id="UP000323300">
    <property type="component" value="Unassembled WGS sequence"/>
</dbReference>
<dbReference type="Pfam" id="PF07969">
    <property type="entry name" value="Amidohydro_3"/>
    <property type="match status" value="1"/>
</dbReference>
<dbReference type="Gene3D" id="3.20.20.140">
    <property type="entry name" value="Metal-dependent hydrolases"/>
    <property type="match status" value="1"/>
</dbReference>
<evidence type="ECO:0000259" key="1">
    <source>
        <dbReference type="Pfam" id="PF07969"/>
    </source>
</evidence>
<accession>A0A1I4CTD5</accession>
<dbReference type="GO" id="GO:0016810">
    <property type="term" value="F:hydrolase activity, acting on carbon-nitrogen (but not peptide) bonds"/>
    <property type="evidence" value="ECO:0007669"/>
    <property type="project" value="InterPro"/>
</dbReference>
<dbReference type="InterPro" id="IPR011059">
    <property type="entry name" value="Metal-dep_hydrolase_composite"/>
</dbReference>